<proteinExistence type="predicted"/>
<dbReference type="AlphaFoldDB" id="A0A5J4WHA0"/>
<sequence>MLEQKEIIKQLQGEELANMLVQLESAAENVQIVAAETISNLLLMKKLSTVILINNRILVILSKVVMKTKSLQLKEKCAEILYHINLRECQPQQITDSSLTINPILQMASV</sequence>
<evidence type="ECO:0000313" key="2">
    <source>
        <dbReference type="Proteomes" id="UP000324800"/>
    </source>
</evidence>
<name>A0A5J4WHA0_9EUKA</name>
<dbReference type="Proteomes" id="UP000324800">
    <property type="component" value="Unassembled WGS sequence"/>
</dbReference>
<evidence type="ECO:0000313" key="1">
    <source>
        <dbReference type="EMBL" id="KAA6394198.1"/>
    </source>
</evidence>
<gene>
    <name evidence="1" type="ORF">EZS28_010277</name>
</gene>
<organism evidence="1 2">
    <name type="scientific">Streblomastix strix</name>
    <dbReference type="NCBI Taxonomy" id="222440"/>
    <lineage>
        <taxon>Eukaryota</taxon>
        <taxon>Metamonada</taxon>
        <taxon>Preaxostyla</taxon>
        <taxon>Oxymonadida</taxon>
        <taxon>Streblomastigidae</taxon>
        <taxon>Streblomastix</taxon>
    </lineage>
</organism>
<dbReference type="EMBL" id="SNRW01002012">
    <property type="protein sequence ID" value="KAA6394198.1"/>
    <property type="molecule type" value="Genomic_DNA"/>
</dbReference>
<reference evidence="1 2" key="1">
    <citation type="submission" date="2019-03" db="EMBL/GenBank/DDBJ databases">
        <title>Single cell metagenomics reveals metabolic interactions within the superorganism composed of flagellate Streblomastix strix and complex community of Bacteroidetes bacteria on its surface.</title>
        <authorList>
            <person name="Treitli S.C."/>
            <person name="Kolisko M."/>
            <person name="Husnik F."/>
            <person name="Keeling P."/>
            <person name="Hampl V."/>
        </authorList>
    </citation>
    <scope>NUCLEOTIDE SEQUENCE [LARGE SCALE GENOMIC DNA]</scope>
    <source>
        <strain evidence="1">ST1C</strain>
    </source>
</reference>
<protein>
    <submittedName>
        <fullName evidence="1">Uncharacterized protein</fullName>
    </submittedName>
</protein>
<accession>A0A5J4WHA0</accession>
<comment type="caution">
    <text evidence="1">The sequence shown here is derived from an EMBL/GenBank/DDBJ whole genome shotgun (WGS) entry which is preliminary data.</text>
</comment>